<evidence type="ECO:0000313" key="2">
    <source>
        <dbReference type="EMBL" id="OON20543.1"/>
    </source>
</evidence>
<reference evidence="2 3" key="1">
    <citation type="submission" date="2015-03" db="EMBL/GenBank/DDBJ databases">
        <title>Draft genome of the nematode, Opisthorchis viverrini.</title>
        <authorList>
            <person name="Mitreva M."/>
        </authorList>
    </citation>
    <scope>NUCLEOTIDE SEQUENCE [LARGE SCALE GENOMIC DNA]</scope>
    <source>
        <strain evidence="2">Khon Kaen</strain>
    </source>
</reference>
<name>A0A1S8X219_OPIVI</name>
<dbReference type="AlphaFoldDB" id="A0A1S8X219"/>
<dbReference type="EMBL" id="KV892581">
    <property type="protein sequence ID" value="OON20543.1"/>
    <property type="molecule type" value="Genomic_DNA"/>
</dbReference>
<dbReference type="Proteomes" id="UP000243686">
    <property type="component" value="Unassembled WGS sequence"/>
</dbReference>
<proteinExistence type="predicted"/>
<gene>
    <name evidence="2" type="ORF">X801_03577</name>
</gene>
<sequence>MCDVLPADTLETTHRFTTSMQEKGPDSPMEATRTAPIIFHCGDSDEYEELDPDEPDKRRCQESSTNQPCTQRRSEDMRTRKFSVPALVNVDEAVLHSSDQKLCTSVTHLFASSPSSEAKNDHLRPFDAATSAPHSLFSLEVTAAMTAPRDVISSHPTSLSDHLCSSVGSPYLTVPSPFSRQSSKRLTGWYY</sequence>
<keyword evidence="3" id="KW-1185">Reference proteome</keyword>
<feature type="non-terminal residue" evidence="2">
    <location>
        <position position="191"/>
    </location>
</feature>
<protein>
    <submittedName>
        <fullName evidence="2">Uncharacterized protein</fullName>
    </submittedName>
</protein>
<organism evidence="2 3">
    <name type="scientific">Opisthorchis viverrini</name>
    <name type="common">Southeast Asian liver fluke</name>
    <dbReference type="NCBI Taxonomy" id="6198"/>
    <lineage>
        <taxon>Eukaryota</taxon>
        <taxon>Metazoa</taxon>
        <taxon>Spiralia</taxon>
        <taxon>Lophotrochozoa</taxon>
        <taxon>Platyhelminthes</taxon>
        <taxon>Trematoda</taxon>
        <taxon>Digenea</taxon>
        <taxon>Opisthorchiida</taxon>
        <taxon>Opisthorchiata</taxon>
        <taxon>Opisthorchiidae</taxon>
        <taxon>Opisthorchis</taxon>
    </lineage>
</organism>
<evidence type="ECO:0000256" key="1">
    <source>
        <dbReference type="SAM" id="MobiDB-lite"/>
    </source>
</evidence>
<feature type="compositionally biased region" description="Acidic residues" evidence="1">
    <location>
        <begin position="44"/>
        <end position="54"/>
    </location>
</feature>
<feature type="region of interest" description="Disordered" evidence="1">
    <location>
        <begin position="1"/>
        <end position="77"/>
    </location>
</feature>
<accession>A0A1S8X219</accession>
<evidence type="ECO:0000313" key="3">
    <source>
        <dbReference type="Proteomes" id="UP000243686"/>
    </source>
</evidence>
<feature type="compositionally biased region" description="Polar residues" evidence="1">
    <location>
        <begin position="62"/>
        <end position="71"/>
    </location>
</feature>